<keyword evidence="3 5" id="KW-1133">Transmembrane helix</keyword>
<feature type="transmembrane region" description="Helical" evidence="5">
    <location>
        <begin position="247"/>
        <end position="269"/>
    </location>
</feature>
<evidence type="ECO:0000313" key="6">
    <source>
        <dbReference type="Ensembl" id="ENSPMGP00000001364.1"/>
    </source>
</evidence>
<dbReference type="STRING" id="409849.ENSPMGP00000001364"/>
<dbReference type="PIRSF" id="PIRSF006060">
    <property type="entry name" value="AA_transporter"/>
    <property type="match status" value="1"/>
</dbReference>
<keyword evidence="2 5" id="KW-0812">Transmembrane</keyword>
<dbReference type="PANTHER" id="PTHR43243">
    <property type="entry name" value="INNER MEMBRANE TRANSPORTER YGJI-RELATED"/>
    <property type="match status" value="1"/>
</dbReference>
<keyword evidence="7" id="KW-1185">Reference proteome</keyword>
<proteinExistence type="predicted"/>
<dbReference type="Proteomes" id="UP000261520">
    <property type="component" value="Unplaced"/>
</dbReference>
<dbReference type="Pfam" id="PF13520">
    <property type="entry name" value="AA_permease_2"/>
    <property type="match status" value="1"/>
</dbReference>
<feature type="transmembrane region" description="Helical" evidence="5">
    <location>
        <begin position="290"/>
        <end position="317"/>
    </location>
</feature>
<evidence type="ECO:0000256" key="3">
    <source>
        <dbReference type="ARBA" id="ARBA00022989"/>
    </source>
</evidence>
<reference evidence="6" key="2">
    <citation type="submission" date="2025-09" db="UniProtKB">
        <authorList>
            <consortium name="Ensembl"/>
        </authorList>
    </citation>
    <scope>IDENTIFICATION</scope>
</reference>
<feature type="transmembrane region" description="Helical" evidence="5">
    <location>
        <begin position="171"/>
        <end position="189"/>
    </location>
</feature>
<feature type="transmembrane region" description="Helical" evidence="5">
    <location>
        <begin position="437"/>
        <end position="458"/>
    </location>
</feature>
<feature type="transmembrane region" description="Helical" evidence="5">
    <location>
        <begin position="75"/>
        <end position="94"/>
    </location>
</feature>
<dbReference type="AlphaFoldDB" id="A0A3B3Z9Y8"/>
<keyword evidence="4 5" id="KW-0472">Membrane</keyword>
<dbReference type="GO" id="GO:0005886">
    <property type="term" value="C:plasma membrane"/>
    <property type="evidence" value="ECO:0007669"/>
    <property type="project" value="TreeGrafter"/>
</dbReference>
<evidence type="ECO:0000256" key="1">
    <source>
        <dbReference type="ARBA" id="ARBA00004141"/>
    </source>
</evidence>
<name>A0A3B3Z9Y8_9GOBI</name>
<reference evidence="6" key="1">
    <citation type="submission" date="2025-08" db="UniProtKB">
        <authorList>
            <consortium name="Ensembl"/>
        </authorList>
    </citation>
    <scope>IDENTIFICATION</scope>
</reference>
<evidence type="ECO:0000256" key="2">
    <source>
        <dbReference type="ARBA" id="ARBA00022692"/>
    </source>
</evidence>
<dbReference type="Ensembl" id="ENSPMGT00000001450.1">
    <property type="protein sequence ID" value="ENSPMGP00000001364.1"/>
    <property type="gene ID" value="ENSPMGG00000001175.1"/>
</dbReference>
<sequence>MTICISYSQTLRCHRLHTVGDSLVKKPIDPVGGDSGFSRRLSTIDLIGLGVGSTLGGGVYVLSGEVAREAAGPSIVLSFLVAAVASVFSALCYAEFGARVPKMGSAYLYTYVTVGELWAFITGWNLLLSYIIGTSSVAKAFTGAFDDLIDNAIDQTLEQHMPMNSPGLAPYPDFFSAAFVMLMAGVLAYGVKESAILNTIFTGLNVAVLIFIIISGFVKGDIRNWRLSKTELNYTNSSDSLFGSGGFFPFGFEGTLSGAATCFYGFVGFDCIATTGEEVENPKKAVPQGIVVSLLLCFLAYFGVSASLTLLMPYHLLDYHSPLPVAFEYVGWDPAKYVVAVGSLCALSTSLLGAMLPMARVLFAMARDGLLFKPLSFVSSRQTHNINSITSSYLCLCSAFMVLLFDLKALVDLGSIGTIFAYTLVAVSLVFLQSLKVWAVVLVSVLVFILVLAMVLIWRQPQNSTRASFMVPWVPLIPVLSLFINIYLMVQFGADTWISYSVWMLLGLVIYFSYGLHHSTQRGQTHSAQENFARIIRNSVHFQNHNPAA</sequence>
<organism evidence="6 7">
    <name type="scientific">Periophthalmus magnuspinnatus</name>
    <dbReference type="NCBI Taxonomy" id="409849"/>
    <lineage>
        <taxon>Eukaryota</taxon>
        <taxon>Metazoa</taxon>
        <taxon>Chordata</taxon>
        <taxon>Craniata</taxon>
        <taxon>Vertebrata</taxon>
        <taxon>Euteleostomi</taxon>
        <taxon>Actinopterygii</taxon>
        <taxon>Neopterygii</taxon>
        <taxon>Teleostei</taxon>
        <taxon>Neoteleostei</taxon>
        <taxon>Acanthomorphata</taxon>
        <taxon>Gobiaria</taxon>
        <taxon>Gobiiformes</taxon>
        <taxon>Gobioidei</taxon>
        <taxon>Gobiidae</taxon>
        <taxon>Oxudercinae</taxon>
        <taxon>Periophthalmus</taxon>
    </lineage>
</organism>
<dbReference type="InterPro" id="IPR002293">
    <property type="entry name" value="AA/rel_permease1"/>
</dbReference>
<evidence type="ECO:0000256" key="5">
    <source>
        <dbReference type="SAM" id="Phobius"/>
    </source>
</evidence>
<feature type="transmembrane region" description="Helical" evidence="5">
    <location>
        <begin position="337"/>
        <end position="363"/>
    </location>
</feature>
<feature type="transmembrane region" description="Helical" evidence="5">
    <location>
        <begin position="470"/>
        <end position="490"/>
    </location>
</feature>
<feature type="transmembrane region" description="Helical" evidence="5">
    <location>
        <begin position="106"/>
        <end position="132"/>
    </location>
</feature>
<evidence type="ECO:0000313" key="7">
    <source>
        <dbReference type="Proteomes" id="UP000261520"/>
    </source>
</evidence>
<dbReference type="Gene3D" id="1.20.1740.10">
    <property type="entry name" value="Amino acid/polyamine transporter I"/>
    <property type="match status" value="1"/>
</dbReference>
<dbReference type="FunFam" id="1.20.1740.10:FF:000010">
    <property type="entry name" value="probable cationic amino acid transporter"/>
    <property type="match status" value="1"/>
</dbReference>
<feature type="transmembrane region" description="Helical" evidence="5">
    <location>
        <begin position="410"/>
        <end position="431"/>
    </location>
</feature>
<feature type="transmembrane region" description="Helical" evidence="5">
    <location>
        <begin position="196"/>
        <end position="218"/>
    </location>
</feature>
<protein>
    <submittedName>
        <fullName evidence="6">Uncharacterized protein</fullName>
    </submittedName>
</protein>
<accession>A0A3B3Z9Y8</accession>
<feature type="transmembrane region" description="Helical" evidence="5">
    <location>
        <begin position="496"/>
        <end position="514"/>
    </location>
</feature>
<feature type="transmembrane region" description="Helical" evidence="5">
    <location>
        <begin position="46"/>
        <end position="63"/>
    </location>
</feature>
<evidence type="ECO:0000256" key="4">
    <source>
        <dbReference type="ARBA" id="ARBA00023136"/>
    </source>
</evidence>
<comment type="subcellular location">
    <subcellularLocation>
        <location evidence="1">Membrane</location>
        <topology evidence="1">Multi-pass membrane protein</topology>
    </subcellularLocation>
</comment>
<dbReference type="PANTHER" id="PTHR43243:SF19">
    <property type="entry name" value="CATIONIC AMINO ACID TRANSPORTER C-TERMINAL DOMAIN-CONTAINING PROTEIN"/>
    <property type="match status" value="1"/>
</dbReference>
<dbReference type="GO" id="GO:0015171">
    <property type="term" value="F:amino acid transmembrane transporter activity"/>
    <property type="evidence" value="ECO:0007669"/>
    <property type="project" value="TreeGrafter"/>
</dbReference>